<comment type="caution">
    <text evidence="3">The sequence shown here is derived from an EMBL/GenBank/DDBJ whole genome shotgun (WGS) entry which is preliminary data.</text>
</comment>
<gene>
    <name evidence="2" type="ORF">BCR33DRAFT_775974</name>
    <name evidence="3" type="ORF">BCR33DRAFT_846808</name>
</gene>
<dbReference type="EMBL" id="MCGO01000007">
    <property type="protein sequence ID" value="ORY50281.1"/>
    <property type="molecule type" value="Genomic_DNA"/>
</dbReference>
<feature type="coiled-coil region" evidence="1">
    <location>
        <begin position="117"/>
        <end position="144"/>
    </location>
</feature>
<reference evidence="3 4" key="1">
    <citation type="submission" date="2016-07" db="EMBL/GenBank/DDBJ databases">
        <title>Pervasive Adenine N6-methylation of Active Genes in Fungi.</title>
        <authorList>
            <consortium name="DOE Joint Genome Institute"/>
            <person name="Mondo S.J."/>
            <person name="Dannebaum R.O."/>
            <person name="Kuo R.C."/>
            <person name="Labutti K."/>
            <person name="Haridas S."/>
            <person name="Kuo A."/>
            <person name="Salamov A."/>
            <person name="Ahrendt S.R."/>
            <person name="Lipzen A."/>
            <person name="Sullivan W."/>
            <person name="Andreopoulos W.B."/>
            <person name="Clum A."/>
            <person name="Lindquist E."/>
            <person name="Daum C."/>
            <person name="Ramamoorthy G.K."/>
            <person name="Gryganskyi A."/>
            <person name="Culley D."/>
            <person name="Magnuson J.K."/>
            <person name="James T.Y."/>
            <person name="O'Malley M.A."/>
            <person name="Stajich J.E."/>
            <person name="Spatafora J.W."/>
            <person name="Visel A."/>
            <person name="Grigoriev I.V."/>
        </authorList>
    </citation>
    <scope>NUCLEOTIDE SEQUENCE [LARGE SCALE GENOMIC DNA]</scope>
    <source>
        <strain evidence="3 4">JEL800</strain>
    </source>
</reference>
<dbReference type="OrthoDB" id="2168708at2759"/>
<dbReference type="Proteomes" id="UP000193642">
    <property type="component" value="Unassembled WGS sequence"/>
</dbReference>
<evidence type="ECO:0000313" key="2">
    <source>
        <dbReference type="EMBL" id="ORY22067.1"/>
    </source>
</evidence>
<accession>A0A1Y2CTC6</accession>
<evidence type="ECO:0000313" key="4">
    <source>
        <dbReference type="Proteomes" id="UP000193642"/>
    </source>
</evidence>
<organism evidence="3 4">
    <name type="scientific">Rhizoclosmatium globosum</name>
    <dbReference type="NCBI Taxonomy" id="329046"/>
    <lineage>
        <taxon>Eukaryota</taxon>
        <taxon>Fungi</taxon>
        <taxon>Fungi incertae sedis</taxon>
        <taxon>Chytridiomycota</taxon>
        <taxon>Chytridiomycota incertae sedis</taxon>
        <taxon>Chytridiomycetes</taxon>
        <taxon>Chytridiales</taxon>
        <taxon>Chytriomycetaceae</taxon>
        <taxon>Rhizoclosmatium</taxon>
    </lineage>
</organism>
<sequence>MTDRAHVKNIPTLPLKVSTTAAATVPSLVVQDSSSGASDIPSAADMWLILQSLQINDQAKTKQIANLTADFTSQITKLTSKVAKLEAADVLKTNEIIDLKREIVRVKTSDTAKSVTLSKLMKLNKELTADVDKLRIRLSNQAEEIKANLATIARLRGIGKAKSRTSETVGDKCNVETATNIGELEKKLEEAHQATSKARTDGDMALKALVLQVSNLERTLYFRDKEAECLLSVVSPYNPRQADFSFQPSTSERPSIFNRVSSLMLWWSQHAEINNRRRAILGDFNVTISKSIFLVLNGFPNGTPLNVRQVELVLGLLERDWGLVFGVLCRY</sequence>
<dbReference type="EMBL" id="MCGO01000187">
    <property type="protein sequence ID" value="ORY22067.1"/>
    <property type="molecule type" value="Genomic_DNA"/>
</dbReference>
<keyword evidence="1" id="KW-0175">Coiled coil</keyword>
<dbReference type="AlphaFoldDB" id="A0A1Y2CTC6"/>
<evidence type="ECO:0000313" key="3">
    <source>
        <dbReference type="EMBL" id="ORY50281.1"/>
    </source>
</evidence>
<keyword evidence="4" id="KW-1185">Reference proteome</keyword>
<feature type="coiled-coil region" evidence="1">
    <location>
        <begin position="174"/>
        <end position="201"/>
    </location>
</feature>
<evidence type="ECO:0000256" key="1">
    <source>
        <dbReference type="SAM" id="Coils"/>
    </source>
</evidence>
<proteinExistence type="predicted"/>
<name>A0A1Y2CTC6_9FUNG</name>
<protein>
    <submittedName>
        <fullName evidence="3">Uncharacterized protein</fullName>
    </submittedName>
</protein>